<dbReference type="InterPro" id="IPR055348">
    <property type="entry name" value="DctQ"/>
</dbReference>
<dbReference type="STRING" id="441112.SAMN04488094_10315"/>
<comment type="subcellular location">
    <subcellularLocation>
        <location evidence="1 9">Cell inner membrane</location>
        <topology evidence="1 9">Multi-pass membrane protein</topology>
    </subcellularLocation>
</comment>
<evidence type="ECO:0000256" key="6">
    <source>
        <dbReference type="ARBA" id="ARBA00022989"/>
    </source>
</evidence>
<keyword evidence="6 9" id="KW-1133">Transmembrane helix</keyword>
<dbReference type="GO" id="GO:0005886">
    <property type="term" value="C:plasma membrane"/>
    <property type="evidence" value="ECO:0007669"/>
    <property type="project" value="UniProtKB-SubCell"/>
</dbReference>
<feature type="transmembrane region" description="Helical" evidence="9">
    <location>
        <begin position="97"/>
        <end position="119"/>
    </location>
</feature>
<feature type="domain" description="Tripartite ATP-independent periplasmic transporters DctQ component" evidence="10">
    <location>
        <begin position="39"/>
        <end position="165"/>
    </location>
</feature>
<keyword evidence="5 9" id="KW-0812">Transmembrane</keyword>
<evidence type="ECO:0000256" key="8">
    <source>
        <dbReference type="ARBA" id="ARBA00038436"/>
    </source>
</evidence>
<dbReference type="PANTHER" id="PTHR35011">
    <property type="entry name" value="2,3-DIKETO-L-GULONATE TRAP TRANSPORTER SMALL PERMEASE PROTEIN YIAM"/>
    <property type="match status" value="1"/>
</dbReference>
<accession>A0A1I1HC47</accession>
<evidence type="ECO:0000259" key="10">
    <source>
        <dbReference type="Pfam" id="PF04290"/>
    </source>
</evidence>
<organism evidence="11 12">
    <name type="scientific">Tropicimonas isoalkanivorans</name>
    <dbReference type="NCBI Taxonomy" id="441112"/>
    <lineage>
        <taxon>Bacteria</taxon>
        <taxon>Pseudomonadati</taxon>
        <taxon>Pseudomonadota</taxon>
        <taxon>Alphaproteobacteria</taxon>
        <taxon>Rhodobacterales</taxon>
        <taxon>Roseobacteraceae</taxon>
        <taxon>Tropicimonas</taxon>
    </lineage>
</organism>
<dbReference type="AlphaFoldDB" id="A0A1I1HC47"/>
<comment type="function">
    <text evidence="9">Part of the tripartite ATP-independent periplasmic (TRAP) transport system.</text>
</comment>
<dbReference type="PANTHER" id="PTHR35011:SF4">
    <property type="entry name" value="SLL1102 PROTEIN"/>
    <property type="match status" value="1"/>
</dbReference>
<evidence type="ECO:0000256" key="3">
    <source>
        <dbReference type="ARBA" id="ARBA00022475"/>
    </source>
</evidence>
<comment type="subunit">
    <text evidence="9">The complex comprises the extracytoplasmic solute receptor protein and the two transmembrane proteins.</text>
</comment>
<feature type="transmembrane region" description="Helical" evidence="9">
    <location>
        <begin position="29"/>
        <end position="53"/>
    </location>
</feature>
<evidence type="ECO:0000256" key="4">
    <source>
        <dbReference type="ARBA" id="ARBA00022519"/>
    </source>
</evidence>
<dbReference type="GO" id="GO:0022857">
    <property type="term" value="F:transmembrane transporter activity"/>
    <property type="evidence" value="ECO:0007669"/>
    <property type="project" value="UniProtKB-UniRule"/>
</dbReference>
<evidence type="ECO:0000313" key="11">
    <source>
        <dbReference type="EMBL" id="SFC18700.1"/>
    </source>
</evidence>
<reference evidence="11 12" key="1">
    <citation type="submission" date="2016-10" db="EMBL/GenBank/DDBJ databases">
        <authorList>
            <person name="de Groot N.N."/>
        </authorList>
    </citation>
    <scope>NUCLEOTIDE SEQUENCE [LARGE SCALE GENOMIC DNA]</scope>
    <source>
        <strain evidence="11 12">DSM 19548</strain>
    </source>
</reference>
<evidence type="ECO:0000313" key="12">
    <source>
        <dbReference type="Proteomes" id="UP000198728"/>
    </source>
</evidence>
<dbReference type="Proteomes" id="UP000198728">
    <property type="component" value="Unassembled WGS sequence"/>
</dbReference>
<keyword evidence="3" id="KW-1003">Cell membrane</keyword>
<dbReference type="Pfam" id="PF04290">
    <property type="entry name" value="DctQ"/>
    <property type="match status" value="1"/>
</dbReference>
<feature type="transmembrane region" description="Helical" evidence="9">
    <location>
        <begin position="59"/>
        <end position="77"/>
    </location>
</feature>
<evidence type="ECO:0000256" key="7">
    <source>
        <dbReference type="ARBA" id="ARBA00023136"/>
    </source>
</evidence>
<dbReference type="InterPro" id="IPR007387">
    <property type="entry name" value="TRAP_DctQ"/>
</dbReference>
<evidence type="ECO:0000256" key="5">
    <source>
        <dbReference type="ARBA" id="ARBA00022692"/>
    </source>
</evidence>
<evidence type="ECO:0000256" key="9">
    <source>
        <dbReference type="RuleBase" id="RU369079"/>
    </source>
</evidence>
<comment type="similarity">
    <text evidence="8 9">Belongs to the TRAP transporter small permease family.</text>
</comment>
<sequence length="173" mass="19001">MAVDKGKRMTVLNGIAAHVHRVTQRICQLLLGLIFIGQLVVVILRYVFGMGFIELQDAVAYSFATLVVLGLPVAQALDVHVRVDVLRANQTRQTQALFDRVGIIALLIPVFGLTIYWVWPDIVYSWSIREASAETGGLPGLFLVKSMLPLACALMILQGVAQLFSLGKEPARD</sequence>
<proteinExistence type="inferred from homology"/>
<protein>
    <recommendedName>
        <fullName evidence="9">TRAP transporter small permease protein</fullName>
    </recommendedName>
</protein>
<evidence type="ECO:0000256" key="2">
    <source>
        <dbReference type="ARBA" id="ARBA00022448"/>
    </source>
</evidence>
<feature type="transmembrane region" description="Helical" evidence="9">
    <location>
        <begin position="147"/>
        <end position="167"/>
    </location>
</feature>
<name>A0A1I1HC47_9RHOB</name>
<keyword evidence="4 9" id="KW-0997">Cell inner membrane</keyword>
<keyword evidence="7 9" id="KW-0472">Membrane</keyword>
<evidence type="ECO:0000256" key="1">
    <source>
        <dbReference type="ARBA" id="ARBA00004429"/>
    </source>
</evidence>
<dbReference type="EMBL" id="FOLG01000003">
    <property type="protein sequence ID" value="SFC18700.1"/>
    <property type="molecule type" value="Genomic_DNA"/>
</dbReference>
<keyword evidence="2 9" id="KW-0813">Transport</keyword>
<keyword evidence="12" id="KW-1185">Reference proteome</keyword>
<gene>
    <name evidence="11" type="ORF">SAMN04488094_10315</name>
</gene>